<dbReference type="EMBL" id="CAJVPY010004962">
    <property type="protein sequence ID" value="CAG8632103.1"/>
    <property type="molecule type" value="Genomic_DNA"/>
</dbReference>
<feature type="repeat" description="ANK" evidence="3">
    <location>
        <begin position="304"/>
        <end position="341"/>
    </location>
</feature>
<feature type="repeat" description="ANK" evidence="3">
    <location>
        <begin position="22"/>
        <end position="54"/>
    </location>
</feature>
<feature type="repeat" description="ANK" evidence="3">
    <location>
        <begin position="144"/>
        <end position="176"/>
    </location>
</feature>
<dbReference type="Proteomes" id="UP000789405">
    <property type="component" value="Unassembled WGS sequence"/>
</dbReference>
<sequence length="714" mass="82644">NGHIEIVKTLLKNGANVNIIDDKYTALNWAAKNSHIDIVKILIRHGANVNAIDKDKYTVLDRVAEKGHIEIIKALIERKAIVSRNALYLAAKEGHTEAHSILHYAAKNEHVEVVKTLLEHGAQGIHRRCCKKYQIDNINAADTNGKTALHLSAENGHKDIVEILINYQADISIGDKNDKTSLHLATKNDHTAIVNKLINNKAEVDTIDKDNHTPLFYAAESGSEKLIDILIKYNAKVNNISVLHKAAENSKPAAVETLLRYNADIKISNKNGETTLHKAAFYGYREVVKILIKYKADDKAVNKNNWTLLHFAAAEGHTNNGHLGVVKHLQKKGANFYVKNKYGWMPLHIAAIYCQVKIFKSLNVNLYYLTKDLIKRLDHLETEFKSDNDFDFFYQFLSKYIENFTKHLDKKKNDKKKNFPQCKKVLSYLYICTFTKICNFKSALESNLIIDIDGYFDVIENNIKLLQKSSKQDATHINIIYNYIQDYDQLKLADYISNINLSKGTETMDEELKNAIERLELKIRTNIILWHFKKAIDALKQWIFLYACMYPDVLSPPLDYTSNGVNKIIEKIKNLRSKVQEHYVFINNRKDKYLMDKEFNSEYESSEPFFIWKNKKYDNEISKLLNGEKVIINADIRESNPEKSAIKFNEIDIRLKSIDKTLQNEIDNELKCFNITIVHLGKSYYRYKDRFYVIRNDEQSIEYSFEKNKNWRAS</sequence>
<feature type="repeat" description="ANK" evidence="3">
    <location>
        <begin position="97"/>
        <end position="123"/>
    </location>
</feature>
<dbReference type="InterPro" id="IPR036770">
    <property type="entry name" value="Ankyrin_rpt-contain_sf"/>
</dbReference>
<dbReference type="Pfam" id="PF12796">
    <property type="entry name" value="Ank_2"/>
    <property type="match status" value="3"/>
</dbReference>
<comment type="caution">
    <text evidence="4">The sequence shown here is derived from an EMBL/GenBank/DDBJ whole genome shotgun (WGS) entry which is preliminary data.</text>
</comment>
<evidence type="ECO:0000256" key="3">
    <source>
        <dbReference type="PROSITE-ProRule" id="PRU00023"/>
    </source>
</evidence>
<dbReference type="PANTHER" id="PTHR24178:SF9">
    <property type="entry name" value="ANK_REP_REGION DOMAIN-CONTAINING PROTEIN"/>
    <property type="match status" value="1"/>
</dbReference>
<dbReference type="PROSITE" id="PS50297">
    <property type="entry name" value="ANK_REP_REGION"/>
    <property type="match status" value="8"/>
</dbReference>
<feature type="repeat" description="ANK" evidence="3">
    <location>
        <begin position="1"/>
        <end position="22"/>
    </location>
</feature>
<feature type="repeat" description="ANK" evidence="3">
    <location>
        <begin position="271"/>
        <end position="303"/>
    </location>
</feature>
<evidence type="ECO:0000256" key="1">
    <source>
        <dbReference type="ARBA" id="ARBA00022737"/>
    </source>
</evidence>
<feature type="repeat" description="ANK" evidence="3">
    <location>
        <begin position="177"/>
        <end position="209"/>
    </location>
</feature>
<dbReference type="Pfam" id="PF00023">
    <property type="entry name" value="Ank"/>
    <property type="match status" value="1"/>
</dbReference>
<accession>A0A9N9GT55</accession>
<dbReference type="Gene3D" id="1.25.40.20">
    <property type="entry name" value="Ankyrin repeat-containing domain"/>
    <property type="match status" value="6"/>
</dbReference>
<evidence type="ECO:0000313" key="5">
    <source>
        <dbReference type="Proteomes" id="UP000789405"/>
    </source>
</evidence>
<reference evidence="4" key="1">
    <citation type="submission" date="2021-06" db="EMBL/GenBank/DDBJ databases">
        <authorList>
            <person name="Kallberg Y."/>
            <person name="Tangrot J."/>
            <person name="Rosling A."/>
        </authorList>
    </citation>
    <scope>NUCLEOTIDE SEQUENCE</scope>
    <source>
        <strain evidence="4">MA453B</strain>
    </source>
</reference>
<evidence type="ECO:0000313" key="4">
    <source>
        <dbReference type="EMBL" id="CAG8632103.1"/>
    </source>
</evidence>
<dbReference type="SMART" id="SM00248">
    <property type="entry name" value="ANK"/>
    <property type="match status" value="11"/>
</dbReference>
<dbReference type="GO" id="GO:1904108">
    <property type="term" value="P:protein localization to ciliary inversin compartment"/>
    <property type="evidence" value="ECO:0007669"/>
    <property type="project" value="TreeGrafter"/>
</dbReference>
<dbReference type="PRINTS" id="PR01415">
    <property type="entry name" value="ANKYRIN"/>
</dbReference>
<dbReference type="Pfam" id="PF13606">
    <property type="entry name" value="Ank_3"/>
    <property type="match status" value="1"/>
</dbReference>
<dbReference type="AlphaFoldDB" id="A0A9N9GT55"/>
<dbReference type="GO" id="GO:0005929">
    <property type="term" value="C:cilium"/>
    <property type="evidence" value="ECO:0007669"/>
    <property type="project" value="TreeGrafter"/>
</dbReference>
<dbReference type="InterPro" id="IPR002110">
    <property type="entry name" value="Ankyrin_rpt"/>
</dbReference>
<keyword evidence="2 3" id="KW-0040">ANK repeat</keyword>
<proteinExistence type="predicted"/>
<protein>
    <submittedName>
        <fullName evidence="4">28328_t:CDS:1</fullName>
    </submittedName>
</protein>
<feature type="repeat" description="ANK" evidence="3">
    <location>
        <begin position="210"/>
        <end position="242"/>
    </location>
</feature>
<dbReference type="OrthoDB" id="539213at2759"/>
<dbReference type="SUPFAM" id="SSF48403">
    <property type="entry name" value="Ankyrin repeat"/>
    <property type="match status" value="1"/>
</dbReference>
<dbReference type="PANTHER" id="PTHR24178">
    <property type="entry name" value="MOLTING PROTEIN MLT-4"/>
    <property type="match status" value="1"/>
</dbReference>
<gene>
    <name evidence="4" type="ORF">DERYTH_LOCUS9198</name>
</gene>
<dbReference type="PROSITE" id="PS50088">
    <property type="entry name" value="ANK_REPEAT"/>
    <property type="match status" value="9"/>
</dbReference>
<evidence type="ECO:0000256" key="2">
    <source>
        <dbReference type="ARBA" id="ARBA00023043"/>
    </source>
</evidence>
<organism evidence="4 5">
    <name type="scientific">Dentiscutata erythropus</name>
    <dbReference type="NCBI Taxonomy" id="1348616"/>
    <lineage>
        <taxon>Eukaryota</taxon>
        <taxon>Fungi</taxon>
        <taxon>Fungi incertae sedis</taxon>
        <taxon>Mucoromycota</taxon>
        <taxon>Glomeromycotina</taxon>
        <taxon>Glomeromycetes</taxon>
        <taxon>Diversisporales</taxon>
        <taxon>Gigasporaceae</taxon>
        <taxon>Dentiscutata</taxon>
    </lineage>
</organism>
<feature type="repeat" description="ANK" evidence="3">
    <location>
        <begin position="238"/>
        <end position="270"/>
    </location>
</feature>
<feature type="non-terminal residue" evidence="4">
    <location>
        <position position="714"/>
    </location>
</feature>
<keyword evidence="5" id="KW-1185">Reference proteome</keyword>
<name>A0A9N9GT55_9GLOM</name>
<keyword evidence="1" id="KW-0677">Repeat</keyword>